<dbReference type="SUPFAM" id="SSF53756">
    <property type="entry name" value="UDP-Glycosyltransferase/glycogen phosphorylase"/>
    <property type="match status" value="1"/>
</dbReference>
<dbReference type="Gene3D" id="3.40.50.2000">
    <property type="entry name" value="Glycogen Phosphorylase B"/>
    <property type="match status" value="1"/>
</dbReference>
<dbReference type="EMBL" id="CP054301">
    <property type="protein sequence ID" value="QKK81970.1"/>
    <property type="molecule type" value="Genomic_DNA"/>
</dbReference>
<keyword evidence="2" id="KW-0808">Transferase</keyword>
<dbReference type="KEGG" id="mpri:MP3633_3243"/>
<protein>
    <submittedName>
        <fullName evidence="2">Glycosyltransferase</fullName>
    </submittedName>
</protein>
<evidence type="ECO:0000313" key="2">
    <source>
        <dbReference type="EMBL" id="QKK81970.1"/>
    </source>
</evidence>
<evidence type="ECO:0000313" key="3">
    <source>
        <dbReference type="Proteomes" id="UP000509371"/>
    </source>
</evidence>
<dbReference type="GO" id="GO:0016757">
    <property type="term" value="F:glycosyltransferase activity"/>
    <property type="evidence" value="ECO:0007669"/>
    <property type="project" value="InterPro"/>
</dbReference>
<reference evidence="2 3" key="1">
    <citation type="submission" date="2020-06" db="EMBL/GenBank/DDBJ databases">
        <authorList>
            <person name="Voronona O.L."/>
            <person name="Aksenova E.I."/>
            <person name="Kunda M.S."/>
            <person name="Semenov A.N."/>
            <person name="Ryzhova N."/>
        </authorList>
    </citation>
    <scope>NUCLEOTIDE SEQUENCE [LARGE SCALE GENOMIC DNA]</scope>
    <source>
        <strain evidence="2 3">MPKMM3633</strain>
    </source>
</reference>
<sequence length="368" mass="42913">MNINRKKVYFLLSAEAYLEPISGDRINEMNVIRAMLEYYDVYYNGVLVSKDDKVFGDKERIIHIPKEGEYDLIYIRANRDVFLKSPSPKLWFASPYYEDCFEQADGIVCMTMPWKLALETYNKEKVDYFCNTYPEEMPPPKKCILFPQVIDDSHFVENKASERVVKKTKPLIENITNFFKKNKLNQKVIRHFGPIRPSNYPYQVIEALNDKKIASKVRAESIGAGKKLALPKQIINVSRVPQEQVSEMLRSASAIWYNQDASGHIAGSLKVLEAMAVGVPIILPRYDARVDELGEEYPFFWDLDDESTIKDEVQDDFKKKLMEIINLTPEKRSKLEKYLKKRAKRHSKESVALILKSELESFWEYYND</sequence>
<proteinExistence type="predicted"/>
<dbReference type="Proteomes" id="UP000509371">
    <property type="component" value="Chromosome"/>
</dbReference>
<name>A0A859D3Z1_9GAMM</name>
<feature type="domain" description="Glycosyl transferase family 1" evidence="1">
    <location>
        <begin position="185"/>
        <end position="342"/>
    </location>
</feature>
<dbReference type="RefSeq" id="WP_176336847.1">
    <property type="nucleotide sequence ID" value="NZ_BAAAEF010000032.1"/>
</dbReference>
<dbReference type="InterPro" id="IPR001296">
    <property type="entry name" value="Glyco_trans_1"/>
</dbReference>
<evidence type="ECO:0000259" key="1">
    <source>
        <dbReference type="Pfam" id="PF00534"/>
    </source>
</evidence>
<dbReference type="Pfam" id="PF00534">
    <property type="entry name" value="Glycos_transf_1"/>
    <property type="match status" value="1"/>
</dbReference>
<gene>
    <name evidence="2" type="ORF">MP3633_3243</name>
</gene>
<dbReference type="AlphaFoldDB" id="A0A859D3Z1"/>
<organism evidence="2 3">
    <name type="scientific">Marinomonas primoryensis</name>
    <dbReference type="NCBI Taxonomy" id="178399"/>
    <lineage>
        <taxon>Bacteria</taxon>
        <taxon>Pseudomonadati</taxon>
        <taxon>Pseudomonadota</taxon>
        <taxon>Gammaproteobacteria</taxon>
        <taxon>Oceanospirillales</taxon>
        <taxon>Oceanospirillaceae</taxon>
        <taxon>Marinomonas</taxon>
    </lineage>
</organism>
<accession>A0A859D3Z1</accession>